<dbReference type="EMBL" id="QRDZ01000018">
    <property type="protein sequence ID" value="RED66440.1"/>
    <property type="molecule type" value="Genomic_DNA"/>
</dbReference>
<dbReference type="Pfam" id="PF00107">
    <property type="entry name" value="ADH_zinc_N"/>
    <property type="match status" value="1"/>
</dbReference>
<keyword evidence="2" id="KW-0862">Zinc</keyword>
<dbReference type="Pfam" id="PF08240">
    <property type="entry name" value="ADH_N"/>
    <property type="match status" value="1"/>
</dbReference>
<evidence type="ECO:0000313" key="6">
    <source>
        <dbReference type="Proteomes" id="UP000256977"/>
    </source>
</evidence>
<sequence>MATMKAWVLNGIGDLRLMRVPKPAPGRGEVLLKVTACGVCGSDIPRIYEKGTYKFPTIPGHEFSGRVEAVGEGEDERLIGTMAAVFPLLPCRACPSCEVGAYATCSAYDYKGSRSDGAFAEYVCVPAWNLIPAPEGLSGEELAMAEPAAVAIHALRRGGLDIGDRVLISGAGPIGLMLAQWARAWGASQVLLADVDDSKLAFARENGFADVVNAANEDVQTWTMERTEGTGVDLAVEGAGHPASWENCLRAARPGGRVVLMGNPSGPMGLTQNGYWEMLRKQLTVVGTWNSDYAELPKNEWKLAVRAMAQGKLQIPPLITHKVALEELGEALGMMRDRTAFYNKVMWTIGKGEG</sequence>
<dbReference type="SMART" id="SM00829">
    <property type="entry name" value="PKS_ER"/>
    <property type="match status" value="1"/>
</dbReference>
<evidence type="ECO:0000256" key="3">
    <source>
        <dbReference type="ARBA" id="ARBA00023002"/>
    </source>
</evidence>
<dbReference type="Gene3D" id="3.90.180.10">
    <property type="entry name" value="Medium-chain alcohol dehydrogenases, catalytic domain"/>
    <property type="match status" value="1"/>
</dbReference>
<keyword evidence="6" id="KW-1185">Reference proteome</keyword>
<feature type="domain" description="Enoyl reductase (ER)" evidence="4">
    <location>
        <begin position="11"/>
        <end position="340"/>
    </location>
</feature>
<dbReference type="GO" id="GO:0046872">
    <property type="term" value="F:metal ion binding"/>
    <property type="evidence" value="ECO:0007669"/>
    <property type="project" value="UniProtKB-KW"/>
</dbReference>
<dbReference type="InterPro" id="IPR036291">
    <property type="entry name" value="NAD(P)-bd_dom_sf"/>
</dbReference>
<gene>
    <name evidence="5" type="ORF">DFP98_11861</name>
</gene>
<dbReference type="InterPro" id="IPR050129">
    <property type="entry name" value="Zn_alcohol_dh"/>
</dbReference>
<accession>A0A3D9IX81</accession>
<dbReference type="GO" id="GO:0016491">
    <property type="term" value="F:oxidoreductase activity"/>
    <property type="evidence" value="ECO:0007669"/>
    <property type="project" value="UniProtKB-KW"/>
</dbReference>
<evidence type="ECO:0000259" key="4">
    <source>
        <dbReference type="SMART" id="SM00829"/>
    </source>
</evidence>
<proteinExistence type="predicted"/>
<dbReference type="SUPFAM" id="SSF50129">
    <property type="entry name" value="GroES-like"/>
    <property type="match status" value="1"/>
</dbReference>
<dbReference type="InterPro" id="IPR013154">
    <property type="entry name" value="ADH-like_N"/>
</dbReference>
<dbReference type="Proteomes" id="UP000256977">
    <property type="component" value="Unassembled WGS sequence"/>
</dbReference>
<evidence type="ECO:0000256" key="1">
    <source>
        <dbReference type="ARBA" id="ARBA00022723"/>
    </source>
</evidence>
<organism evidence="5 6">
    <name type="scientific">Cohnella phaseoli</name>
    <dbReference type="NCBI Taxonomy" id="456490"/>
    <lineage>
        <taxon>Bacteria</taxon>
        <taxon>Bacillati</taxon>
        <taxon>Bacillota</taxon>
        <taxon>Bacilli</taxon>
        <taxon>Bacillales</taxon>
        <taxon>Paenibacillaceae</taxon>
        <taxon>Cohnella</taxon>
    </lineage>
</organism>
<dbReference type="RefSeq" id="WP_116062675.1">
    <property type="nucleotide sequence ID" value="NZ_QRDZ01000018.1"/>
</dbReference>
<dbReference type="CDD" id="cd08236">
    <property type="entry name" value="sugar_DH"/>
    <property type="match status" value="1"/>
</dbReference>
<keyword evidence="3" id="KW-0560">Oxidoreductase</keyword>
<dbReference type="Gene3D" id="3.40.50.720">
    <property type="entry name" value="NAD(P)-binding Rossmann-like Domain"/>
    <property type="match status" value="1"/>
</dbReference>
<evidence type="ECO:0000313" key="5">
    <source>
        <dbReference type="EMBL" id="RED66440.1"/>
    </source>
</evidence>
<keyword evidence="1" id="KW-0479">Metal-binding</keyword>
<protein>
    <submittedName>
        <fullName evidence="5">L-iditol 2-dehydrogenase</fullName>
    </submittedName>
</protein>
<dbReference type="PANTHER" id="PTHR43401:SF2">
    <property type="entry name" value="L-THREONINE 3-DEHYDROGENASE"/>
    <property type="match status" value="1"/>
</dbReference>
<dbReference type="PANTHER" id="PTHR43401">
    <property type="entry name" value="L-THREONINE 3-DEHYDROGENASE"/>
    <property type="match status" value="1"/>
</dbReference>
<dbReference type="InterPro" id="IPR013149">
    <property type="entry name" value="ADH-like_C"/>
</dbReference>
<dbReference type="OrthoDB" id="9777057at2"/>
<dbReference type="InterPro" id="IPR020843">
    <property type="entry name" value="ER"/>
</dbReference>
<name>A0A3D9IX81_9BACL</name>
<dbReference type="InterPro" id="IPR011032">
    <property type="entry name" value="GroES-like_sf"/>
</dbReference>
<reference evidence="5 6" key="1">
    <citation type="submission" date="2018-07" db="EMBL/GenBank/DDBJ databases">
        <title>Genomic Encyclopedia of Type Strains, Phase III (KMG-III): the genomes of soil and plant-associated and newly described type strains.</title>
        <authorList>
            <person name="Whitman W."/>
        </authorList>
    </citation>
    <scope>NUCLEOTIDE SEQUENCE [LARGE SCALE GENOMIC DNA]</scope>
    <source>
        <strain evidence="5 6">CECT 7287</strain>
    </source>
</reference>
<dbReference type="AlphaFoldDB" id="A0A3D9IX81"/>
<dbReference type="SUPFAM" id="SSF51735">
    <property type="entry name" value="NAD(P)-binding Rossmann-fold domains"/>
    <property type="match status" value="1"/>
</dbReference>
<comment type="caution">
    <text evidence="5">The sequence shown here is derived from an EMBL/GenBank/DDBJ whole genome shotgun (WGS) entry which is preliminary data.</text>
</comment>
<evidence type="ECO:0000256" key="2">
    <source>
        <dbReference type="ARBA" id="ARBA00022833"/>
    </source>
</evidence>